<proteinExistence type="predicted"/>
<name>A0A0C2WLZ2_AMAMK</name>
<protein>
    <submittedName>
        <fullName evidence="1">Uncharacterized protein</fullName>
    </submittedName>
</protein>
<accession>A0A0C2WLZ2</accession>
<dbReference type="Proteomes" id="UP000054549">
    <property type="component" value="Unassembled WGS sequence"/>
</dbReference>
<gene>
    <name evidence="1" type="ORF">M378DRAFT_172039</name>
</gene>
<organism evidence="1 2">
    <name type="scientific">Amanita muscaria (strain Koide BX008)</name>
    <dbReference type="NCBI Taxonomy" id="946122"/>
    <lineage>
        <taxon>Eukaryota</taxon>
        <taxon>Fungi</taxon>
        <taxon>Dikarya</taxon>
        <taxon>Basidiomycota</taxon>
        <taxon>Agaricomycotina</taxon>
        <taxon>Agaricomycetes</taxon>
        <taxon>Agaricomycetidae</taxon>
        <taxon>Agaricales</taxon>
        <taxon>Pluteineae</taxon>
        <taxon>Amanitaceae</taxon>
        <taxon>Amanita</taxon>
    </lineage>
</organism>
<keyword evidence="2" id="KW-1185">Reference proteome</keyword>
<dbReference type="AlphaFoldDB" id="A0A0C2WLZ2"/>
<reference evidence="1 2" key="1">
    <citation type="submission" date="2014-04" db="EMBL/GenBank/DDBJ databases">
        <title>Evolutionary Origins and Diversification of the Mycorrhizal Mutualists.</title>
        <authorList>
            <consortium name="DOE Joint Genome Institute"/>
            <consortium name="Mycorrhizal Genomics Consortium"/>
            <person name="Kohler A."/>
            <person name="Kuo A."/>
            <person name="Nagy L.G."/>
            <person name="Floudas D."/>
            <person name="Copeland A."/>
            <person name="Barry K.W."/>
            <person name="Cichocki N."/>
            <person name="Veneault-Fourrey C."/>
            <person name="LaButti K."/>
            <person name="Lindquist E.A."/>
            <person name="Lipzen A."/>
            <person name="Lundell T."/>
            <person name="Morin E."/>
            <person name="Murat C."/>
            <person name="Riley R."/>
            <person name="Ohm R."/>
            <person name="Sun H."/>
            <person name="Tunlid A."/>
            <person name="Henrissat B."/>
            <person name="Grigoriev I.V."/>
            <person name="Hibbett D.S."/>
            <person name="Martin F."/>
        </authorList>
    </citation>
    <scope>NUCLEOTIDE SEQUENCE [LARGE SCALE GENOMIC DNA]</scope>
    <source>
        <strain evidence="1 2">Koide BX008</strain>
    </source>
</reference>
<dbReference type="OrthoDB" id="413649at2759"/>
<evidence type="ECO:0000313" key="1">
    <source>
        <dbReference type="EMBL" id="KIL57218.1"/>
    </source>
</evidence>
<dbReference type="HOGENOM" id="CLU_2941233_0_0_1"/>
<evidence type="ECO:0000313" key="2">
    <source>
        <dbReference type="Proteomes" id="UP000054549"/>
    </source>
</evidence>
<dbReference type="InParanoid" id="A0A0C2WLZ2"/>
<sequence length="60" mass="6676">MPAQLHDLLASAARRLPAIKDPTFGSHFDSFAVTRPPYWEMPSMACLNSTSLQEQVSREA</sequence>
<dbReference type="EMBL" id="KN818378">
    <property type="protein sequence ID" value="KIL57218.1"/>
    <property type="molecule type" value="Genomic_DNA"/>
</dbReference>